<accession>A0AAW0AIP2</accession>
<dbReference type="EMBL" id="JAWWNJ010000077">
    <property type="protein sequence ID" value="KAK7005934.1"/>
    <property type="molecule type" value="Genomic_DNA"/>
</dbReference>
<feature type="region of interest" description="Disordered" evidence="1">
    <location>
        <begin position="150"/>
        <end position="201"/>
    </location>
</feature>
<feature type="compositionally biased region" description="Basic and acidic residues" evidence="1">
    <location>
        <begin position="629"/>
        <end position="641"/>
    </location>
</feature>
<evidence type="ECO:0000256" key="1">
    <source>
        <dbReference type="SAM" id="MobiDB-lite"/>
    </source>
</evidence>
<dbReference type="EMBL" id="JAWWNJ010000001">
    <property type="protein sequence ID" value="KAK7063780.1"/>
    <property type="molecule type" value="Genomic_DNA"/>
</dbReference>
<evidence type="ECO:0000313" key="2">
    <source>
        <dbReference type="EMBL" id="KAK6997382.1"/>
    </source>
</evidence>
<protein>
    <recommendedName>
        <fullName evidence="10">Transposase</fullName>
    </recommendedName>
</protein>
<dbReference type="PANTHER" id="PTHR31912:SF34">
    <property type="entry name" value="NOTOCHORD-RELATED PROTEIN"/>
    <property type="match status" value="1"/>
</dbReference>
<name>A0AAW0AIP2_9AGAR</name>
<evidence type="ECO:0000313" key="7">
    <source>
        <dbReference type="EMBL" id="KAK7061854.1"/>
    </source>
</evidence>
<evidence type="ECO:0000313" key="6">
    <source>
        <dbReference type="EMBL" id="KAK7019308.1"/>
    </source>
</evidence>
<dbReference type="PANTHER" id="PTHR31912">
    <property type="entry name" value="IP13529P"/>
    <property type="match status" value="1"/>
</dbReference>
<feature type="region of interest" description="Disordered" evidence="1">
    <location>
        <begin position="591"/>
        <end position="652"/>
    </location>
</feature>
<sequence length="1442" mass="160799">MQSTANLTPPSLVVWDFSADPNGKAARCLICRDGVSHQTDYNRRRHEQTSTHRIHLDDALETQRATQPAFTNPPTESKVSEDALRHLLASLSGPGVRPYPESAYQHPESPPGVGINWNLMEINNEGELAMSADEQAVALIAGNILERFDLPVSDEEPEERSDSETESLREPEVNEVPKSAESEHSTRFGPPPTKRARMQDETGSDRYWFPWPDRISCTLDILMHLPRSVFSQKQLDLFLWLLKVNEVDDVPSIKQMQKINLALQKVCGIETLAYDGALGHKYFVNSLAQIIAQEMANPRVRPHLHFYPEDSGEKLSEARQGERWLHELPDEQTTPMVRISAQDYYIYEPAMLDSAEGEFCVPIRWFSRGGEFFAKCWRMVAISTDTVSGWRIIQTDDYEVSARRFLKNFLQFQTDAGLHNVPHPSKILDVYNPDTHQSRSWDHTNPSEGNRWRAKANGSRVVVFPMWVYCDDTSGNVSKKWNEHNSFLMTPAGLPRAEAQKEYNIHFLCTSNIAQPLEMLDGIVEQLEQAQGDGIWVWDIEHNEPVLVIPEVLALLGDNPMQSEFACHIGLRGKLFCRACWVKGHDAMDGDDGDDAPAPSRHQRAPSDAESVQSDGASVAGSDVSSEPESDKAAPRGAEKRKPAKRFQETMSDMVQRVKSFMKVGKLRRKPETTDKLRSFFTEASTKLDTKTKIKSLRTETGLKDTFQLVFIEKLFASYHKKRGAQTKQAALDAAVAALPKETTSPVWRIRGLDPHQDTPVEILHVILLGFVKYLWRDVIAQLKGKDEKKELLIARLTSVDVTGLGISPLAGRTLVQYSGSLTGRDFRAIAQVAPFVLYDLVSSECLETWQALSKLVPLIWQPEIEDIGSYVTLVTKEIDHFLLCAAKWTTRWFNKPKFHIILHLPAHIRRFGPAILFATEAFESFNAIIRAKSVHSNRHAPSRDIAHAFAQGNRIRHLLSGGLFVLKEAEFVEDSSTGRNTPRFAFTRERTAWRSIGEGPRRLVQGRSTVTAYLGLDQKKSSVPGNSTADQLKPRLMSHTITGQRVQSWSAKPGLYQTNKSLVIENGDTCAPGNFVVAHDWRRSGDTFVGRVEEILHRVDPQATQESELNVVLLRRAVVNTTRERYGMPSVVLSEEWAALHGKDVLCTVNVQHNCKDNLCATTASVPVFQERVKTSQTAARVSHTKNVDDVVLNTAQMRDAVYVQRYRVNSVPMDVDRIVTESAAKEIDARKKRTGTVPAARVPARPRSDLNARIHQAPSALRAPSVSLASSSTSVTTGGDPAPAGHLLSSSTGGARVPPSFLPAPPRPPRRTSARPAPRALPPTSSVLPSFAGTHFPHDLSRAQLLPPPASAPPSFSPPAIQSLQRYPSESSATSHAPTHMHAPPHHFMPRFPPLEPSAPAYPHPPNPSSSSAATTDTPQVSSYPPFDQQLYRPWPWYSQ</sequence>
<feature type="region of interest" description="Disordered" evidence="1">
    <location>
        <begin position="1230"/>
        <end position="1442"/>
    </location>
</feature>
<evidence type="ECO:0000313" key="3">
    <source>
        <dbReference type="EMBL" id="KAK7005702.1"/>
    </source>
</evidence>
<evidence type="ECO:0008006" key="10">
    <source>
        <dbReference type="Google" id="ProtNLM"/>
    </source>
</evidence>
<feature type="compositionally biased region" description="Low complexity" evidence="1">
    <location>
        <begin position="1316"/>
        <end position="1328"/>
    </location>
</feature>
<dbReference type="EMBL" id="JAWWNJ010000044">
    <property type="protein sequence ID" value="KAK7019308.1"/>
    <property type="molecule type" value="Genomic_DNA"/>
</dbReference>
<dbReference type="EMBL" id="JAWWNJ010000091">
    <property type="protein sequence ID" value="KAK6997382.1"/>
    <property type="molecule type" value="Genomic_DNA"/>
</dbReference>
<dbReference type="EMBL" id="JAWWNJ010000077">
    <property type="protein sequence ID" value="KAK7005702.1"/>
    <property type="molecule type" value="Genomic_DNA"/>
</dbReference>
<dbReference type="Proteomes" id="UP001362999">
    <property type="component" value="Unassembled WGS sequence"/>
</dbReference>
<feature type="compositionally biased region" description="Low complexity" evidence="1">
    <location>
        <begin position="1259"/>
        <end position="1278"/>
    </location>
</feature>
<feature type="compositionally biased region" description="Low complexity" evidence="1">
    <location>
        <begin position="1373"/>
        <end position="1384"/>
    </location>
</feature>
<comment type="caution">
    <text evidence="5">The sequence shown here is derived from an EMBL/GenBank/DDBJ whole genome shotgun (WGS) entry which is preliminary data.</text>
</comment>
<keyword evidence="9" id="KW-1185">Reference proteome</keyword>
<gene>
    <name evidence="5" type="ORF">R3P38DRAFT_3209339</name>
    <name evidence="3" type="ORF">R3P38DRAFT_3214647</name>
    <name evidence="4" type="ORF">R3P38DRAFT_3214871</name>
    <name evidence="2" type="ORF">R3P38DRAFT_3219807</name>
    <name evidence="8" type="ORF">R3P38DRAFT_3416225</name>
    <name evidence="7" type="ORF">R3P38DRAFT_3491076</name>
    <name evidence="6" type="ORF">R3P38DRAFT_3555128</name>
</gene>
<evidence type="ECO:0000313" key="9">
    <source>
        <dbReference type="Proteomes" id="UP001362999"/>
    </source>
</evidence>
<evidence type="ECO:0000313" key="4">
    <source>
        <dbReference type="EMBL" id="KAK7005934.1"/>
    </source>
</evidence>
<proteinExistence type="predicted"/>
<evidence type="ECO:0000313" key="5">
    <source>
        <dbReference type="EMBL" id="KAK7012680.1"/>
    </source>
</evidence>
<dbReference type="EMBL" id="JAWWNJ010000002">
    <property type="protein sequence ID" value="KAK7061854.1"/>
    <property type="molecule type" value="Genomic_DNA"/>
</dbReference>
<reference evidence="5 9" key="1">
    <citation type="journal article" date="2024" name="J Genomics">
        <title>Draft genome sequencing and assembly of Favolaschia claudopus CIRM-BRFM 2984 isolated from oak limbs.</title>
        <authorList>
            <person name="Navarro D."/>
            <person name="Drula E."/>
            <person name="Chaduli D."/>
            <person name="Cazenave R."/>
            <person name="Ahrendt S."/>
            <person name="Wang J."/>
            <person name="Lipzen A."/>
            <person name="Daum C."/>
            <person name="Barry K."/>
            <person name="Grigoriev I.V."/>
            <person name="Favel A."/>
            <person name="Rosso M.N."/>
            <person name="Martin F."/>
        </authorList>
    </citation>
    <scope>NUCLEOTIDE SEQUENCE [LARGE SCALE GENOMIC DNA]</scope>
    <source>
        <strain evidence="5 9">CIRM-BRFM 2984</strain>
    </source>
</reference>
<organism evidence="5 9">
    <name type="scientific">Favolaschia claudopus</name>
    <dbReference type="NCBI Taxonomy" id="2862362"/>
    <lineage>
        <taxon>Eukaryota</taxon>
        <taxon>Fungi</taxon>
        <taxon>Dikarya</taxon>
        <taxon>Basidiomycota</taxon>
        <taxon>Agaricomycotina</taxon>
        <taxon>Agaricomycetes</taxon>
        <taxon>Agaricomycetidae</taxon>
        <taxon>Agaricales</taxon>
        <taxon>Marasmiineae</taxon>
        <taxon>Mycenaceae</taxon>
        <taxon>Favolaschia</taxon>
    </lineage>
</organism>
<feature type="compositionally biased region" description="Basic and acidic residues" evidence="1">
    <location>
        <begin position="160"/>
        <end position="172"/>
    </location>
</feature>
<evidence type="ECO:0000313" key="8">
    <source>
        <dbReference type="EMBL" id="KAK7063780.1"/>
    </source>
</evidence>
<feature type="compositionally biased region" description="Pro residues" evidence="1">
    <location>
        <begin position="1348"/>
        <end position="1359"/>
    </location>
</feature>
<dbReference type="EMBL" id="JAWWNJ010000064">
    <property type="protein sequence ID" value="KAK7012680.1"/>
    <property type="molecule type" value="Genomic_DNA"/>
</dbReference>
<feature type="compositionally biased region" description="Pro residues" evidence="1">
    <location>
        <begin position="1393"/>
        <end position="1410"/>
    </location>
</feature>